<evidence type="ECO:0000259" key="4">
    <source>
        <dbReference type="Pfam" id="PF26607"/>
    </source>
</evidence>
<evidence type="ECO:0000313" key="6">
    <source>
        <dbReference type="Proteomes" id="UP000198583"/>
    </source>
</evidence>
<protein>
    <submittedName>
        <fullName evidence="5">Deoxyribonuclease NucA/NucB</fullName>
    </submittedName>
</protein>
<evidence type="ECO:0000256" key="1">
    <source>
        <dbReference type="SAM" id="MobiDB-lite"/>
    </source>
</evidence>
<keyword evidence="2" id="KW-1133">Transmembrane helix</keyword>
<dbReference type="EMBL" id="FOYL01000001">
    <property type="protein sequence ID" value="SFQ97086.1"/>
    <property type="molecule type" value="Genomic_DNA"/>
</dbReference>
<sequence length="800" mass="86046">MSSGEVSEYNDTLFGGLVISRTKNLSRPFSGRILRMVVVTALGAGTLAAAVATAAADEVRPMRPAGHPPLVIGTTDNRLEYVYRHTSRWLHASVDGVGGAATYRTIPSHEDVGMNNASVVETHDGSLQLFASADGAVWTTRQQGRNGEWSGWSLLGGNSYGLPIAVTRGKNEALSLFSTGTDGTLWTSSQRGPSEPWSSWVSLGGTRLTSAPSVGRGAGDALEVLVNASDGAVWKIGQTTGGGDFGAWQRFSEPGFTDGYRNDPQVVTRSDRSLEVVLRRADGTIATRRQARPAGPWQDWETLAGHTGSGRPAVVLEPNGMLTVLSVGSGAKISRGRFGVDPTATAGWDDLGQHGAPLAGGNDEIYGAGLANGTWAAVYLDNGGALAEVDSGGGDAKDATPPQQAPKLRDLASLQAEHGRSGTYAEGQSTSAPQKSAAQKSAAQKSAAWTPPDFKYDHFTFEQCRDPEAGAEPPGKIKNHYSYCWSGNASISYKTNCWVLLCFGRRVVYLVTVIGEGNTHFRESLYRVFLSDFEDVTPADRLIRIKVEMRCDSLVQPDDCKPESGSQAERSIADWETNDEARMKVVGAEPPVAEHNPDRLGYGNAWVHVTATGPNNSRRELDTPKNRVRFDSADYLKYNAFTGGQGAIFPDVNAVINFPVGTPEFAAMQASGLHYEQAMERPGETYPRVAGKSIPGAVGGSPLHRLYYDTDRRKENRATANAACTTELPPGEYPKPDHQCDEYPFATTREGASATYNPLRNFSVKSILGDDNEAAGTWLSAWYSYDRIVDGDPFYVRVTL</sequence>
<feature type="compositionally biased region" description="Low complexity" evidence="1">
    <location>
        <begin position="428"/>
        <end position="444"/>
    </location>
</feature>
<feature type="domain" description="PLL-like beta propeller" evidence="4">
    <location>
        <begin position="133"/>
        <end position="330"/>
    </location>
</feature>
<feature type="domain" description="Deoxyribonuclease NucA/NucB" evidence="3">
    <location>
        <begin position="707"/>
        <end position="796"/>
    </location>
</feature>
<evidence type="ECO:0000313" key="5">
    <source>
        <dbReference type="EMBL" id="SFQ97086.1"/>
    </source>
</evidence>
<dbReference type="Pfam" id="PF26607">
    <property type="entry name" value="DUF8189"/>
    <property type="match status" value="1"/>
</dbReference>
<dbReference type="AlphaFoldDB" id="A0A1I6CV82"/>
<dbReference type="Proteomes" id="UP000198583">
    <property type="component" value="Unassembled WGS sequence"/>
</dbReference>
<gene>
    <name evidence="5" type="ORF">SAMN04488564_101386</name>
</gene>
<keyword evidence="2" id="KW-0812">Transmembrane</keyword>
<dbReference type="Gene3D" id="2.120.10.70">
    <property type="entry name" value="Fucose-specific lectin"/>
    <property type="match status" value="1"/>
</dbReference>
<dbReference type="SUPFAM" id="SSF89372">
    <property type="entry name" value="Fucose-specific lectin"/>
    <property type="match status" value="1"/>
</dbReference>
<evidence type="ECO:0000259" key="3">
    <source>
        <dbReference type="Pfam" id="PF14040"/>
    </source>
</evidence>
<evidence type="ECO:0000256" key="2">
    <source>
        <dbReference type="SAM" id="Phobius"/>
    </source>
</evidence>
<dbReference type="Pfam" id="PF14040">
    <property type="entry name" value="DNase_NucA_NucB"/>
    <property type="match status" value="1"/>
</dbReference>
<name>A0A1I6CV82_9PSEU</name>
<dbReference type="InterPro" id="IPR029476">
    <property type="entry name" value="DNase_NucA_NucB"/>
</dbReference>
<keyword evidence="2" id="KW-0472">Membrane</keyword>
<feature type="region of interest" description="Disordered" evidence="1">
    <location>
        <begin position="419"/>
        <end position="444"/>
    </location>
</feature>
<organism evidence="5 6">
    <name type="scientific">Lentzea waywayandensis</name>
    <dbReference type="NCBI Taxonomy" id="84724"/>
    <lineage>
        <taxon>Bacteria</taxon>
        <taxon>Bacillati</taxon>
        <taxon>Actinomycetota</taxon>
        <taxon>Actinomycetes</taxon>
        <taxon>Pseudonocardiales</taxon>
        <taxon>Pseudonocardiaceae</taxon>
        <taxon>Lentzea</taxon>
    </lineage>
</organism>
<reference evidence="6" key="1">
    <citation type="submission" date="2016-10" db="EMBL/GenBank/DDBJ databases">
        <authorList>
            <person name="Varghese N."/>
            <person name="Submissions S."/>
        </authorList>
    </citation>
    <scope>NUCLEOTIDE SEQUENCE [LARGE SCALE GENOMIC DNA]</scope>
    <source>
        <strain evidence="6">DSM 44232</strain>
    </source>
</reference>
<accession>A0A1I6CV82</accession>
<dbReference type="InterPro" id="IPR058502">
    <property type="entry name" value="PLL-like_beta-prop"/>
</dbReference>
<proteinExistence type="predicted"/>
<dbReference type="STRING" id="84724.SAMN04488564_101386"/>
<keyword evidence="6" id="KW-1185">Reference proteome</keyword>
<feature type="transmembrane region" description="Helical" evidence="2">
    <location>
        <begin position="33"/>
        <end position="56"/>
    </location>
</feature>
<dbReference type="OrthoDB" id="2751008at2"/>